<proteinExistence type="predicted"/>
<dbReference type="Proteomes" id="UP001162131">
    <property type="component" value="Unassembled WGS sequence"/>
</dbReference>
<dbReference type="AlphaFoldDB" id="A0AAU9IA76"/>
<evidence type="ECO:0000256" key="1">
    <source>
        <dbReference type="SAM" id="MobiDB-lite"/>
    </source>
</evidence>
<keyword evidence="3" id="KW-1185">Reference proteome</keyword>
<feature type="region of interest" description="Disordered" evidence="1">
    <location>
        <begin position="1"/>
        <end position="48"/>
    </location>
</feature>
<feature type="compositionally biased region" description="Basic and acidic residues" evidence="1">
    <location>
        <begin position="1"/>
        <end position="10"/>
    </location>
</feature>
<name>A0AAU9IA76_9CILI</name>
<reference evidence="2" key="1">
    <citation type="submission" date="2021-09" db="EMBL/GenBank/DDBJ databases">
        <authorList>
            <consortium name="AG Swart"/>
            <person name="Singh M."/>
            <person name="Singh A."/>
            <person name="Seah K."/>
            <person name="Emmerich C."/>
        </authorList>
    </citation>
    <scope>NUCLEOTIDE SEQUENCE</scope>
    <source>
        <strain evidence="2">ATCC30299</strain>
    </source>
</reference>
<comment type="caution">
    <text evidence="2">The sequence shown here is derived from an EMBL/GenBank/DDBJ whole genome shotgun (WGS) entry which is preliminary data.</text>
</comment>
<dbReference type="EMBL" id="CAJZBQ010000003">
    <property type="protein sequence ID" value="CAG9310835.1"/>
    <property type="molecule type" value="Genomic_DNA"/>
</dbReference>
<sequence length="153" mass="17770">MSRIRPRADTLRPQITRSRTGSNLTLQLSTSQINKSSETSRGTSADRREKISSTLISNLLKLKHRNSSIFKENINVTEKSTPKQTFMLTKERLKRPLRSVQKNDLPRPNIHIAPIRNRFYEHLDKIESTIEDMAEMKKHISVPQNFFSPIKMN</sequence>
<protein>
    <submittedName>
        <fullName evidence="2">Uncharacterized protein</fullName>
    </submittedName>
</protein>
<accession>A0AAU9IA76</accession>
<feature type="compositionally biased region" description="Polar residues" evidence="1">
    <location>
        <begin position="13"/>
        <end position="43"/>
    </location>
</feature>
<evidence type="ECO:0000313" key="2">
    <source>
        <dbReference type="EMBL" id="CAG9310835.1"/>
    </source>
</evidence>
<gene>
    <name evidence="2" type="ORF">BSTOLATCC_MIC2549</name>
</gene>
<evidence type="ECO:0000313" key="3">
    <source>
        <dbReference type="Proteomes" id="UP001162131"/>
    </source>
</evidence>
<organism evidence="2 3">
    <name type="scientific">Blepharisma stoltei</name>
    <dbReference type="NCBI Taxonomy" id="1481888"/>
    <lineage>
        <taxon>Eukaryota</taxon>
        <taxon>Sar</taxon>
        <taxon>Alveolata</taxon>
        <taxon>Ciliophora</taxon>
        <taxon>Postciliodesmatophora</taxon>
        <taxon>Heterotrichea</taxon>
        <taxon>Heterotrichida</taxon>
        <taxon>Blepharismidae</taxon>
        <taxon>Blepharisma</taxon>
    </lineage>
</organism>